<keyword evidence="1" id="KW-0812">Transmembrane</keyword>
<dbReference type="InterPro" id="IPR045924">
    <property type="entry name" value="DUF6343"/>
</dbReference>
<keyword evidence="1" id="KW-0472">Membrane</keyword>
<dbReference type="RefSeq" id="WP_043177198.1">
    <property type="nucleotide sequence ID" value="NZ_CP009922.3"/>
</dbReference>
<dbReference type="Proteomes" id="UP000034034">
    <property type="component" value="Chromosome"/>
</dbReference>
<proteinExistence type="predicted"/>
<name>A0A0F7FYU9_9ACTN</name>
<dbReference type="EMBL" id="CP009922">
    <property type="protein sequence ID" value="AKG45980.1"/>
    <property type="molecule type" value="Genomic_DNA"/>
</dbReference>
<dbReference type="HOGENOM" id="CLU_170409_0_0_11"/>
<keyword evidence="3" id="KW-1185">Reference proteome</keyword>
<dbReference type="Pfam" id="PF19870">
    <property type="entry name" value="DUF6343"/>
    <property type="match status" value="1"/>
</dbReference>
<dbReference type="STRING" id="408015.SXIM_45960"/>
<evidence type="ECO:0000313" key="2">
    <source>
        <dbReference type="EMBL" id="AKG45980.1"/>
    </source>
</evidence>
<dbReference type="PATRIC" id="fig|408015.6.peg.4651"/>
<accession>A0A0F7FYU9</accession>
<sequence length="93" mass="10228">MDNRDPRRRSGTEPVTAQSDLPLRQLLSTIFIPVFAAATVLFAIWAGNSTSGSSPGRPALITLAVVCGVLTLIAFLDLLIIRRRRREVRAARR</sequence>
<keyword evidence="1" id="KW-1133">Transmembrane helix</keyword>
<evidence type="ECO:0000256" key="1">
    <source>
        <dbReference type="SAM" id="Phobius"/>
    </source>
</evidence>
<feature type="transmembrane region" description="Helical" evidence="1">
    <location>
        <begin position="59"/>
        <end position="80"/>
    </location>
</feature>
<evidence type="ECO:0000313" key="3">
    <source>
        <dbReference type="Proteomes" id="UP000034034"/>
    </source>
</evidence>
<dbReference type="KEGG" id="sxi:SXIM_45960"/>
<protein>
    <submittedName>
        <fullName evidence="2">Uncharacterized protein</fullName>
    </submittedName>
</protein>
<dbReference type="AlphaFoldDB" id="A0A0F7FYU9"/>
<feature type="transmembrane region" description="Helical" evidence="1">
    <location>
        <begin position="26"/>
        <end position="47"/>
    </location>
</feature>
<organism evidence="2 3">
    <name type="scientific">Streptomyces xiamenensis</name>
    <dbReference type="NCBI Taxonomy" id="408015"/>
    <lineage>
        <taxon>Bacteria</taxon>
        <taxon>Bacillati</taxon>
        <taxon>Actinomycetota</taxon>
        <taxon>Actinomycetes</taxon>
        <taxon>Kitasatosporales</taxon>
        <taxon>Streptomycetaceae</taxon>
        <taxon>Streptomyces</taxon>
    </lineage>
</organism>
<gene>
    <name evidence="2" type="ORF">SXIM_45960</name>
</gene>
<reference evidence="2" key="1">
    <citation type="submission" date="2019-08" db="EMBL/GenBank/DDBJ databases">
        <title>Complete genome sequence of a mangrove-derived Streptomyces xiamenensis.</title>
        <authorList>
            <person name="Xu J."/>
        </authorList>
    </citation>
    <scope>NUCLEOTIDE SEQUENCE</scope>
    <source>
        <strain evidence="2">318</strain>
    </source>
</reference>